<organism evidence="2 3">
    <name type="scientific">Pleomassaria siparia CBS 279.74</name>
    <dbReference type="NCBI Taxonomy" id="1314801"/>
    <lineage>
        <taxon>Eukaryota</taxon>
        <taxon>Fungi</taxon>
        <taxon>Dikarya</taxon>
        <taxon>Ascomycota</taxon>
        <taxon>Pezizomycotina</taxon>
        <taxon>Dothideomycetes</taxon>
        <taxon>Pleosporomycetidae</taxon>
        <taxon>Pleosporales</taxon>
        <taxon>Pleomassariaceae</taxon>
        <taxon>Pleomassaria</taxon>
    </lineage>
</organism>
<dbReference type="GO" id="GO:0008131">
    <property type="term" value="F:primary methylamine oxidase activity"/>
    <property type="evidence" value="ECO:0007669"/>
    <property type="project" value="InterPro"/>
</dbReference>
<dbReference type="EMBL" id="MU005766">
    <property type="protein sequence ID" value="KAF2712042.1"/>
    <property type="molecule type" value="Genomic_DNA"/>
</dbReference>
<proteinExistence type="predicted"/>
<dbReference type="InterPro" id="IPR015798">
    <property type="entry name" value="Cu_amine_oxidase_C"/>
</dbReference>
<evidence type="ECO:0000259" key="1">
    <source>
        <dbReference type="Pfam" id="PF01179"/>
    </source>
</evidence>
<dbReference type="GO" id="GO:0005507">
    <property type="term" value="F:copper ion binding"/>
    <property type="evidence" value="ECO:0007669"/>
    <property type="project" value="InterPro"/>
</dbReference>
<dbReference type="Pfam" id="PF01179">
    <property type="entry name" value="Cu_amine_oxid"/>
    <property type="match status" value="1"/>
</dbReference>
<dbReference type="Proteomes" id="UP000799428">
    <property type="component" value="Unassembled WGS sequence"/>
</dbReference>
<dbReference type="SUPFAM" id="SSF49998">
    <property type="entry name" value="Amine oxidase catalytic domain"/>
    <property type="match status" value="1"/>
</dbReference>
<dbReference type="GO" id="GO:0009308">
    <property type="term" value="P:amine metabolic process"/>
    <property type="evidence" value="ECO:0007669"/>
    <property type="project" value="InterPro"/>
</dbReference>
<name>A0A6G1KHT5_9PLEO</name>
<gene>
    <name evidence="2" type="ORF">K504DRAFT_452291</name>
</gene>
<protein>
    <recommendedName>
        <fullName evidence="1">Copper amine oxidase catalytic domain-containing protein</fullName>
    </recommendedName>
</protein>
<keyword evidence="3" id="KW-1185">Reference proteome</keyword>
<dbReference type="AlphaFoldDB" id="A0A6G1KHT5"/>
<evidence type="ECO:0000313" key="3">
    <source>
        <dbReference type="Proteomes" id="UP000799428"/>
    </source>
</evidence>
<dbReference type="GO" id="GO:0048038">
    <property type="term" value="F:quinone binding"/>
    <property type="evidence" value="ECO:0007669"/>
    <property type="project" value="InterPro"/>
</dbReference>
<reference evidence="2" key="1">
    <citation type="journal article" date="2020" name="Stud. Mycol.">
        <title>101 Dothideomycetes genomes: a test case for predicting lifestyles and emergence of pathogens.</title>
        <authorList>
            <person name="Haridas S."/>
            <person name="Albert R."/>
            <person name="Binder M."/>
            <person name="Bloem J."/>
            <person name="Labutti K."/>
            <person name="Salamov A."/>
            <person name="Andreopoulos B."/>
            <person name="Baker S."/>
            <person name="Barry K."/>
            <person name="Bills G."/>
            <person name="Bluhm B."/>
            <person name="Cannon C."/>
            <person name="Castanera R."/>
            <person name="Culley D."/>
            <person name="Daum C."/>
            <person name="Ezra D."/>
            <person name="Gonzalez J."/>
            <person name="Henrissat B."/>
            <person name="Kuo A."/>
            <person name="Liang C."/>
            <person name="Lipzen A."/>
            <person name="Lutzoni F."/>
            <person name="Magnuson J."/>
            <person name="Mondo S."/>
            <person name="Nolan M."/>
            <person name="Ohm R."/>
            <person name="Pangilinan J."/>
            <person name="Park H.-J."/>
            <person name="Ramirez L."/>
            <person name="Alfaro M."/>
            <person name="Sun H."/>
            <person name="Tritt A."/>
            <person name="Yoshinaga Y."/>
            <person name="Zwiers L.-H."/>
            <person name="Turgeon B."/>
            <person name="Goodwin S."/>
            <person name="Spatafora J."/>
            <person name="Crous P."/>
            <person name="Grigoriev I."/>
        </authorList>
    </citation>
    <scope>NUCLEOTIDE SEQUENCE</scope>
    <source>
        <strain evidence="2">CBS 279.74</strain>
    </source>
</reference>
<dbReference type="Gene3D" id="2.70.98.20">
    <property type="entry name" value="Copper amine oxidase, catalytic domain"/>
    <property type="match status" value="1"/>
</dbReference>
<dbReference type="OrthoDB" id="3341590at2759"/>
<dbReference type="InterPro" id="IPR036460">
    <property type="entry name" value="Cu_amine_oxidase_C_sf"/>
</dbReference>
<sequence>MAATNPRQQTLSTIIRTAHSKPTWAPWSRASIVPGARHELPISRHRSGASNEYGFENLGTVKDTALIVRAIATIGNHDYVFDYPFHMDASLEIIVRASGYLQSFFY</sequence>
<accession>A0A6G1KHT5</accession>
<evidence type="ECO:0000313" key="2">
    <source>
        <dbReference type="EMBL" id="KAF2712042.1"/>
    </source>
</evidence>
<feature type="domain" description="Copper amine oxidase catalytic" evidence="1">
    <location>
        <begin position="41"/>
        <end position="105"/>
    </location>
</feature>